<proteinExistence type="predicted"/>
<dbReference type="GO" id="GO:0008168">
    <property type="term" value="F:methyltransferase activity"/>
    <property type="evidence" value="ECO:0007669"/>
    <property type="project" value="UniProtKB-KW"/>
</dbReference>
<reference evidence="3" key="1">
    <citation type="submission" date="2023-07" db="EMBL/GenBank/DDBJ databases">
        <title>Novel species in the genus Lipingzhangella isolated from Sambhar Salt Lake.</title>
        <authorList>
            <person name="Jiya N."/>
            <person name="Kajale S."/>
            <person name="Sharma A."/>
        </authorList>
    </citation>
    <scope>NUCLEOTIDE SEQUENCE [LARGE SCALE GENOMIC DNA]</scope>
    <source>
        <strain evidence="3">LS1_29</strain>
    </source>
</reference>
<organism evidence="2 3">
    <name type="scientific">Lipingzhangella rawalii</name>
    <dbReference type="NCBI Taxonomy" id="2055835"/>
    <lineage>
        <taxon>Bacteria</taxon>
        <taxon>Bacillati</taxon>
        <taxon>Actinomycetota</taxon>
        <taxon>Actinomycetes</taxon>
        <taxon>Streptosporangiales</taxon>
        <taxon>Nocardiopsidaceae</taxon>
        <taxon>Lipingzhangella</taxon>
    </lineage>
</organism>
<name>A0ABU2H774_9ACTN</name>
<keyword evidence="2" id="KW-0808">Transferase</keyword>
<sequence>MSATGDEFGSFPPEVPTDRPTSARVYAWALGGKDTFAVDREWSLKANEVFPEGVDMARNNRQFLYRAVRFLARDAGIEQFLDLGSGLPTENNVHQVAQQFQPGARVVYVDNDPIVSVHGRALLAEDNSTTVIDADMTSPDEIFAHPETRRLIDLTQPVGILMFSIPHCIPDDAAARRAIQGPVERAASGSYLAITHVAANDPATAQRSSQTLTDFGMPWKTRTPTDIDPWLAGLDPVAPGLGDITDWRPDPDQPELSPLPPELQPFLGASQRRKELYEYGGVLRKP</sequence>
<dbReference type="InterPro" id="IPR006764">
    <property type="entry name" value="SAM_dep_MeTrfase_SAV2177_type"/>
</dbReference>
<evidence type="ECO:0000313" key="3">
    <source>
        <dbReference type="Proteomes" id="UP001250214"/>
    </source>
</evidence>
<dbReference type="Gene3D" id="3.40.50.150">
    <property type="entry name" value="Vaccinia Virus protein VP39"/>
    <property type="match status" value="1"/>
</dbReference>
<dbReference type="SUPFAM" id="SSF53335">
    <property type="entry name" value="S-adenosyl-L-methionine-dependent methyltransferases"/>
    <property type="match status" value="1"/>
</dbReference>
<dbReference type="Pfam" id="PF04672">
    <property type="entry name" value="Methyltransf_19"/>
    <property type="match status" value="1"/>
</dbReference>
<keyword evidence="3" id="KW-1185">Reference proteome</keyword>
<dbReference type="InterPro" id="IPR029063">
    <property type="entry name" value="SAM-dependent_MTases_sf"/>
</dbReference>
<dbReference type="PIRSF" id="PIRSF017393">
    <property type="entry name" value="MTase_SAV2177"/>
    <property type="match status" value="1"/>
</dbReference>
<evidence type="ECO:0000256" key="1">
    <source>
        <dbReference type="SAM" id="MobiDB-lite"/>
    </source>
</evidence>
<dbReference type="GO" id="GO:0032259">
    <property type="term" value="P:methylation"/>
    <property type="evidence" value="ECO:0007669"/>
    <property type="project" value="UniProtKB-KW"/>
</dbReference>
<protein>
    <submittedName>
        <fullName evidence="2">SAM-dependent methyltransferase</fullName>
        <ecNumber evidence="2">2.1.1.-</ecNumber>
    </submittedName>
</protein>
<dbReference type="Proteomes" id="UP001250214">
    <property type="component" value="Unassembled WGS sequence"/>
</dbReference>
<accession>A0ABU2H774</accession>
<comment type="caution">
    <text evidence="2">The sequence shown here is derived from an EMBL/GenBank/DDBJ whole genome shotgun (WGS) entry which is preliminary data.</text>
</comment>
<dbReference type="EC" id="2.1.1.-" evidence="2"/>
<feature type="region of interest" description="Disordered" evidence="1">
    <location>
        <begin position="241"/>
        <end position="271"/>
    </location>
</feature>
<keyword evidence="2" id="KW-0489">Methyltransferase</keyword>
<gene>
    <name evidence="2" type="ORF">RIF23_10175</name>
</gene>
<dbReference type="EMBL" id="JAVLVT010000004">
    <property type="protein sequence ID" value="MDS1270665.1"/>
    <property type="molecule type" value="Genomic_DNA"/>
</dbReference>
<evidence type="ECO:0000313" key="2">
    <source>
        <dbReference type="EMBL" id="MDS1270665.1"/>
    </source>
</evidence>
<dbReference type="RefSeq" id="WP_310912217.1">
    <property type="nucleotide sequence ID" value="NZ_JAVLVT010000004.1"/>
</dbReference>